<name>A0ABT0M674_9BACL</name>
<dbReference type="SUPFAM" id="SSF53187">
    <property type="entry name" value="Zn-dependent exopeptidases"/>
    <property type="match status" value="1"/>
</dbReference>
<evidence type="ECO:0000313" key="1">
    <source>
        <dbReference type="EMBL" id="MCL1630346.1"/>
    </source>
</evidence>
<gene>
    <name evidence="1" type="ORF">M3N64_00040</name>
</gene>
<dbReference type="Proteomes" id="UP001203004">
    <property type="component" value="Unassembled WGS sequence"/>
</dbReference>
<dbReference type="Gene3D" id="3.40.630.10">
    <property type="entry name" value="Zn peptidases"/>
    <property type="match status" value="1"/>
</dbReference>
<evidence type="ECO:0000313" key="2">
    <source>
        <dbReference type="Proteomes" id="UP001203004"/>
    </source>
</evidence>
<comment type="caution">
    <text evidence="1">The sequence shown here is derived from an EMBL/GenBank/DDBJ whole genome shotgun (WGS) entry which is preliminary data.</text>
</comment>
<reference evidence="1 2" key="1">
    <citation type="submission" date="2022-05" db="EMBL/GenBank/DDBJ databases">
        <title>Sporolactobacillus sp nov CPB3-1, isolated from tree bark (Mangifera indica L.).</title>
        <authorList>
            <person name="Phuengjayaem S."/>
            <person name="Tanasupawat S."/>
        </authorList>
    </citation>
    <scope>NUCLEOTIDE SEQUENCE [LARGE SCALE GENOMIC DNA]</scope>
    <source>
        <strain evidence="1 2">CPB3-1</strain>
    </source>
</reference>
<sequence length="125" mass="13937">MIREDLQSGHWLFEIGTMDMKCGLALHMSLIESACAVGFSENLLLISVPDEEANSSCMRAALPFLLQLKESQGLNYCFALNSEPMFSLFPGDDNHFIEQHYFSGISDLSYIGIPEKNASMNSLNH</sequence>
<keyword evidence="2" id="KW-1185">Reference proteome</keyword>
<proteinExistence type="predicted"/>
<protein>
    <submittedName>
        <fullName evidence="1">Uncharacterized protein</fullName>
    </submittedName>
</protein>
<accession>A0ABT0M674</accession>
<dbReference type="RefSeq" id="WP_249094314.1">
    <property type="nucleotide sequence ID" value="NZ_JAMAST010000001.1"/>
</dbReference>
<dbReference type="EMBL" id="JAMAST010000001">
    <property type="protein sequence ID" value="MCL1630346.1"/>
    <property type="molecule type" value="Genomic_DNA"/>
</dbReference>
<organism evidence="1 2">
    <name type="scientific">Sporolactobacillus mangiferae</name>
    <dbReference type="NCBI Taxonomy" id="2940498"/>
    <lineage>
        <taxon>Bacteria</taxon>
        <taxon>Bacillati</taxon>
        <taxon>Bacillota</taxon>
        <taxon>Bacilli</taxon>
        <taxon>Bacillales</taxon>
        <taxon>Sporolactobacillaceae</taxon>
        <taxon>Sporolactobacillus</taxon>
    </lineage>
</organism>